<dbReference type="InterPro" id="IPR054189">
    <property type="entry name" value="DUF6894"/>
</dbReference>
<organism evidence="2 3">
    <name type="scientific">Rhizobium leguminosarum</name>
    <dbReference type="NCBI Taxonomy" id="384"/>
    <lineage>
        <taxon>Bacteria</taxon>
        <taxon>Pseudomonadati</taxon>
        <taxon>Pseudomonadota</taxon>
        <taxon>Alphaproteobacteria</taxon>
        <taxon>Hyphomicrobiales</taxon>
        <taxon>Rhizobiaceae</taxon>
        <taxon>Rhizobium/Agrobacterium group</taxon>
        <taxon>Rhizobium</taxon>
    </lineage>
</organism>
<gene>
    <name evidence="2" type="ORF">HFO42_29630</name>
</gene>
<proteinExistence type="predicted"/>
<name>A0AAJ1AES8_RHILE</name>
<evidence type="ECO:0000259" key="1">
    <source>
        <dbReference type="Pfam" id="PF21834"/>
    </source>
</evidence>
<reference evidence="2" key="1">
    <citation type="submission" date="2020-04" db="EMBL/GenBank/DDBJ databases">
        <title>Global-level population genomics supports evidence of horizontal gene transfer on evolution of Rhizobia in Lentils.</title>
        <authorList>
            <person name="Gai Y."/>
            <person name="Cook D."/>
            <person name="Riely B."/>
        </authorList>
    </citation>
    <scope>NUCLEOTIDE SEQUENCE</scope>
    <source>
        <strain evidence="2">Derici101B</strain>
    </source>
</reference>
<accession>A0AAJ1AES8</accession>
<evidence type="ECO:0000313" key="2">
    <source>
        <dbReference type="EMBL" id="MBY5632221.1"/>
    </source>
</evidence>
<dbReference type="EMBL" id="JAAXEP010000019">
    <property type="protein sequence ID" value="MBY5632221.1"/>
    <property type="molecule type" value="Genomic_DNA"/>
</dbReference>
<dbReference type="Proteomes" id="UP000825699">
    <property type="component" value="Unassembled WGS sequence"/>
</dbReference>
<dbReference type="Pfam" id="PF21834">
    <property type="entry name" value="DUF6894"/>
    <property type="match status" value="1"/>
</dbReference>
<dbReference type="AlphaFoldDB" id="A0AAJ1AES8"/>
<comment type="caution">
    <text evidence="2">The sequence shown here is derived from an EMBL/GenBank/DDBJ whole genome shotgun (WGS) entry which is preliminary data.</text>
</comment>
<feature type="domain" description="DUF6894" evidence="1">
    <location>
        <begin position="4"/>
        <end position="70"/>
    </location>
</feature>
<evidence type="ECO:0000313" key="3">
    <source>
        <dbReference type="Proteomes" id="UP000825699"/>
    </source>
</evidence>
<sequence length="81" mass="9380">MPTYHFQLLDHEGMRPTEMSYEFESEQAAIDEARTALAEMAADGLPTGDYNMLSVEIFDQQHNPIREIRLILEEIDKKHTV</sequence>
<protein>
    <recommendedName>
        <fullName evidence="1">DUF6894 domain-containing protein</fullName>
    </recommendedName>
</protein>
<dbReference type="RefSeq" id="WP_168346637.1">
    <property type="nucleotide sequence ID" value="NZ_CP071400.1"/>
</dbReference>